<protein>
    <recommendedName>
        <fullName evidence="4">PDZ domain-containing protein</fullName>
    </recommendedName>
</protein>
<proteinExistence type="predicted"/>
<sequence>MSTNATERRPLSTDNRQISGGTARKRSKVSLSPQQQNSPAGLGRSGGAKSMVISGPKMSLLEPKPAPFGSSDTRVILFEMTFEISPGQIGLHLAPTPKGAKVTGIDSSCAFGRYIRVGDLLTDINGVILNNSMFFGIGKDSVRKLTFHSEFSECDTRWGPDGNTAKAYFNAWAEEEKRKKNAAKQKKRKDAAAAALARASDWWRRMALEVEQKRIHADDPSGPDLTTSDEGEVTAGRFIAMSMTMLFHLDRRRAATRVALMRGRKTQEEWAGVSSSQTRTEPRHGQIISLPACLVGWTPWNYQQASLSELYNCTSAARSSPSGLCLEPLDVWVQ</sequence>
<evidence type="ECO:0000256" key="1">
    <source>
        <dbReference type="SAM" id="MobiDB-lite"/>
    </source>
</evidence>
<keyword evidence="3" id="KW-1185">Reference proteome</keyword>
<comment type="caution">
    <text evidence="2">The sequence shown here is derived from an EMBL/GenBank/DDBJ whole genome shotgun (WGS) entry which is preliminary data.</text>
</comment>
<evidence type="ECO:0000313" key="2">
    <source>
        <dbReference type="EMBL" id="EJK73885.1"/>
    </source>
</evidence>
<feature type="region of interest" description="Disordered" evidence="1">
    <location>
        <begin position="1"/>
        <end position="48"/>
    </location>
</feature>
<accession>K0T8H5</accession>
<name>K0T8H5_THAOC</name>
<organism evidence="2 3">
    <name type="scientific">Thalassiosira oceanica</name>
    <name type="common">Marine diatom</name>
    <dbReference type="NCBI Taxonomy" id="159749"/>
    <lineage>
        <taxon>Eukaryota</taxon>
        <taxon>Sar</taxon>
        <taxon>Stramenopiles</taxon>
        <taxon>Ochrophyta</taxon>
        <taxon>Bacillariophyta</taxon>
        <taxon>Coscinodiscophyceae</taxon>
        <taxon>Thalassiosirophycidae</taxon>
        <taxon>Thalassiosirales</taxon>
        <taxon>Thalassiosiraceae</taxon>
        <taxon>Thalassiosira</taxon>
    </lineage>
</organism>
<evidence type="ECO:0008006" key="4">
    <source>
        <dbReference type="Google" id="ProtNLM"/>
    </source>
</evidence>
<feature type="compositionally biased region" description="Basic and acidic residues" evidence="1">
    <location>
        <begin position="1"/>
        <end position="11"/>
    </location>
</feature>
<evidence type="ECO:0000313" key="3">
    <source>
        <dbReference type="Proteomes" id="UP000266841"/>
    </source>
</evidence>
<gene>
    <name evidence="2" type="ORF">THAOC_04471</name>
</gene>
<feature type="compositionally biased region" description="Polar residues" evidence="1">
    <location>
        <begin position="29"/>
        <end position="39"/>
    </location>
</feature>
<dbReference type="Proteomes" id="UP000266841">
    <property type="component" value="Unassembled WGS sequence"/>
</dbReference>
<dbReference type="AlphaFoldDB" id="K0T8H5"/>
<reference evidence="2 3" key="1">
    <citation type="journal article" date="2012" name="Genome Biol.">
        <title>Genome and low-iron response of an oceanic diatom adapted to chronic iron limitation.</title>
        <authorList>
            <person name="Lommer M."/>
            <person name="Specht M."/>
            <person name="Roy A.S."/>
            <person name="Kraemer L."/>
            <person name="Andreson R."/>
            <person name="Gutowska M.A."/>
            <person name="Wolf J."/>
            <person name="Bergner S.V."/>
            <person name="Schilhabel M.B."/>
            <person name="Klostermeier U.C."/>
            <person name="Beiko R.G."/>
            <person name="Rosenstiel P."/>
            <person name="Hippler M."/>
            <person name="Laroche J."/>
        </authorList>
    </citation>
    <scope>NUCLEOTIDE SEQUENCE [LARGE SCALE GENOMIC DNA]</scope>
    <source>
        <strain evidence="2 3">CCMP1005</strain>
    </source>
</reference>
<dbReference type="EMBL" id="AGNL01004128">
    <property type="protein sequence ID" value="EJK73885.1"/>
    <property type="molecule type" value="Genomic_DNA"/>
</dbReference>